<feature type="domain" description="Methyl-accepting transducer" evidence="9">
    <location>
        <begin position="73"/>
        <end position="301"/>
    </location>
</feature>
<evidence type="ECO:0000256" key="4">
    <source>
        <dbReference type="ARBA" id="ARBA00023136"/>
    </source>
</evidence>
<evidence type="ECO:0000256" key="1">
    <source>
        <dbReference type="ARBA" id="ARBA00004141"/>
    </source>
</evidence>
<dbReference type="AlphaFoldDB" id="A0A261S3X4"/>
<keyword evidence="3" id="KW-1133">Transmembrane helix</keyword>
<name>A0A261S3X4_9BORD</name>
<evidence type="ECO:0000256" key="7">
    <source>
        <dbReference type="SAM" id="Coils"/>
    </source>
</evidence>
<feature type="signal peptide" evidence="8">
    <location>
        <begin position="1"/>
        <end position="25"/>
    </location>
</feature>
<dbReference type="SUPFAM" id="SSF58104">
    <property type="entry name" value="Methyl-accepting chemotaxis protein (MCP) signaling domain"/>
    <property type="match status" value="1"/>
</dbReference>
<evidence type="ECO:0000259" key="9">
    <source>
        <dbReference type="PROSITE" id="PS50111"/>
    </source>
</evidence>
<organism evidence="10 11">
    <name type="scientific">Bordetella genomosp. 10</name>
    <dbReference type="NCBI Taxonomy" id="1416804"/>
    <lineage>
        <taxon>Bacteria</taxon>
        <taxon>Pseudomonadati</taxon>
        <taxon>Pseudomonadota</taxon>
        <taxon>Betaproteobacteria</taxon>
        <taxon>Burkholderiales</taxon>
        <taxon>Alcaligenaceae</taxon>
        <taxon>Bordetella</taxon>
    </lineage>
</organism>
<evidence type="ECO:0000256" key="8">
    <source>
        <dbReference type="SAM" id="SignalP"/>
    </source>
</evidence>
<dbReference type="EMBL" id="NEVM01000005">
    <property type="protein sequence ID" value="OZI31500.1"/>
    <property type="molecule type" value="Genomic_DNA"/>
</dbReference>
<dbReference type="Gene3D" id="1.10.287.950">
    <property type="entry name" value="Methyl-accepting chemotaxis protein"/>
    <property type="match status" value="1"/>
</dbReference>
<dbReference type="Pfam" id="PF00015">
    <property type="entry name" value="MCPsignal"/>
    <property type="match status" value="1"/>
</dbReference>
<dbReference type="PANTHER" id="PTHR32089:SF119">
    <property type="entry name" value="METHYL-ACCEPTING CHEMOTAXIS PROTEIN CTPL"/>
    <property type="match status" value="1"/>
</dbReference>
<feature type="coiled-coil region" evidence="7">
    <location>
        <begin position="272"/>
        <end position="299"/>
    </location>
</feature>
<sequence>MNWVRHFWKRGIATFLGLAGGVATAAFSAWSTWGCAVGAVLAALGIAAAWRGRVEDADDGAVQRHLASLESFGADVAPVWARQIESSRGQMEDAVTALSMRFGEISVRLDQTLRLSMDNGGSGDRSAAAVSARSRQQLDGVLQLLRDGMQTKADMLAKVHGLQGFVDELQGMVQAIAMVTQQTNLLAINATIEAAHAGSLGRGFATVAQEVRALSKQSGETGARIAEKIELIGAAILQTCTAAEQTTRREQEAIAASETAIQQVLEGFQAFADGLTDTADRLREESQGIQTEVNEALVQLQFQDRVSQVMAHVVTNIERLPGVLRDHRRECEDAGELVPLAADGLLQELEKTYAMAGERELHRGAAAQPAPAGDDITFF</sequence>
<keyword evidence="7" id="KW-0175">Coiled coil</keyword>
<keyword evidence="5 6" id="KW-0807">Transducer</keyword>
<accession>A0A261S3X4</accession>
<dbReference type="GO" id="GO:0007165">
    <property type="term" value="P:signal transduction"/>
    <property type="evidence" value="ECO:0007669"/>
    <property type="project" value="UniProtKB-KW"/>
</dbReference>
<comment type="subcellular location">
    <subcellularLocation>
        <location evidence="1">Membrane</location>
        <topology evidence="1">Multi-pass membrane protein</topology>
    </subcellularLocation>
</comment>
<evidence type="ECO:0000256" key="3">
    <source>
        <dbReference type="ARBA" id="ARBA00022989"/>
    </source>
</evidence>
<dbReference type="Proteomes" id="UP000216020">
    <property type="component" value="Unassembled WGS sequence"/>
</dbReference>
<dbReference type="InterPro" id="IPR004089">
    <property type="entry name" value="MCPsignal_dom"/>
</dbReference>
<keyword evidence="11" id="KW-1185">Reference proteome</keyword>
<proteinExistence type="predicted"/>
<evidence type="ECO:0000313" key="11">
    <source>
        <dbReference type="Proteomes" id="UP000216020"/>
    </source>
</evidence>
<evidence type="ECO:0000313" key="10">
    <source>
        <dbReference type="EMBL" id="OZI31500.1"/>
    </source>
</evidence>
<dbReference type="SMART" id="SM00283">
    <property type="entry name" value="MA"/>
    <property type="match status" value="1"/>
</dbReference>
<dbReference type="GO" id="GO:0016020">
    <property type="term" value="C:membrane"/>
    <property type="evidence" value="ECO:0007669"/>
    <property type="project" value="UniProtKB-SubCell"/>
</dbReference>
<dbReference type="PANTHER" id="PTHR32089">
    <property type="entry name" value="METHYL-ACCEPTING CHEMOTAXIS PROTEIN MCPB"/>
    <property type="match status" value="1"/>
</dbReference>
<protein>
    <recommendedName>
        <fullName evidence="9">Methyl-accepting transducer domain-containing protein</fullName>
    </recommendedName>
</protein>
<evidence type="ECO:0000256" key="5">
    <source>
        <dbReference type="ARBA" id="ARBA00023224"/>
    </source>
</evidence>
<feature type="chain" id="PRO_5012492390" description="Methyl-accepting transducer domain-containing protein" evidence="8">
    <location>
        <begin position="26"/>
        <end position="379"/>
    </location>
</feature>
<evidence type="ECO:0000256" key="2">
    <source>
        <dbReference type="ARBA" id="ARBA00022692"/>
    </source>
</evidence>
<gene>
    <name evidence="10" type="ORF">CAL29_26765</name>
</gene>
<keyword evidence="4" id="KW-0472">Membrane</keyword>
<comment type="caution">
    <text evidence="10">The sequence shown here is derived from an EMBL/GenBank/DDBJ whole genome shotgun (WGS) entry which is preliminary data.</text>
</comment>
<keyword evidence="8" id="KW-0732">Signal</keyword>
<dbReference type="PROSITE" id="PS50111">
    <property type="entry name" value="CHEMOTAXIS_TRANSDUC_2"/>
    <property type="match status" value="1"/>
</dbReference>
<evidence type="ECO:0000256" key="6">
    <source>
        <dbReference type="PROSITE-ProRule" id="PRU00284"/>
    </source>
</evidence>
<reference evidence="11" key="1">
    <citation type="submission" date="2017-05" db="EMBL/GenBank/DDBJ databases">
        <title>Complete and WGS of Bordetella genogroups.</title>
        <authorList>
            <person name="Spilker T."/>
            <person name="Lipuma J."/>
        </authorList>
    </citation>
    <scope>NUCLEOTIDE SEQUENCE [LARGE SCALE GENOMIC DNA]</scope>
    <source>
        <strain evidence="11">AU16122</strain>
    </source>
</reference>
<keyword evidence="2" id="KW-0812">Transmembrane</keyword>